<sequence>MDHEFVRDIDGRCRANLSMGHEAFGFWLTDELGADVARCNELLKITARLLHGGDDHTVTGNAFCLHLDQEAATVNALELQFETQMEDNEAGLSYYDDELFAACGLDDFEQLLLAWREFISEQ</sequence>
<accession>A0A841GNW4</accession>
<dbReference type="InterPro" id="IPR008249">
    <property type="entry name" value="UPF0231"/>
</dbReference>
<evidence type="ECO:0000313" key="2">
    <source>
        <dbReference type="EMBL" id="MBB6055153.1"/>
    </source>
</evidence>
<protein>
    <submittedName>
        <fullName evidence="2">Uncharacterized protein</fullName>
    </submittedName>
</protein>
<dbReference type="EMBL" id="JACHGR010000003">
    <property type="protein sequence ID" value="MBB6055153.1"/>
    <property type="molecule type" value="Genomic_DNA"/>
</dbReference>
<name>A0A841GNW4_9GAMM</name>
<organism evidence="2 3">
    <name type="scientific">Tolumonas osonensis</name>
    <dbReference type="NCBI Taxonomy" id="675874"/>
    <lineage>
        <taxon>Bacteria</taxon>
        <taxon>Pseudomonadati</taxon>
        <taxon>Pseudomonadota</taxon>
        <taxon>Gammaproteobacteria</taxon>
        <taxon>Aeromonadales</taxon>
        <taxon>Aeromonadaceae</taxon>
        <taxon>Tolumonas</taxon>
    </lineage>
</organism>
<evidence type="ECO:0000256" key="1">
    <source>
        <dbReference type="ARBA" id="ARBA00005367"/>
    </source>
</evidence>
<dbReference type="PIRSF" id="PIRSF006287">
    <property type="entry name" value="UCP006287"/>
    <property type="match status" value="1"/>
</dbReference>
<keyword evidence="3" id="KW-1185">Reference proteome</keyword>
<comment type="similarity">
    <text evidence="1">Belongs to the UPF0231 family.</text>
</comment>
<evidence type="ECO:0000313" key="3">
    <source>
        <dbReference type="Proteomes" id="UP000585721"/>
    </source>
</evidence>
<dbReference type="Pfam" id="PF06062">
    <property type="entry name" value="UPF0231"/>
    <property type="match status" value="1"/>
</dbReference>
<comment type="caution">
    <text evidence="2">The sequence shown here is derived from an EMBL/GenBank/DDBJ whole genome shotgun (WGS) entry which is preliminary data.</text>
</comment>
<proteinExistence type="inferred from homology"/>
<dbReference type="AlphaFoldDB" id="A0A841GNW4"/>
<dbReference type="Proteomes" id="UP000585721">
    <property type="component" value="Unassembled WGS sequence"/>
</dbReference>
<gene>
    <name evidence="2" type="ORF">HNR75_001035</name>
</gene>
<reference evidence="2 3" key="1">
    <citation type="submission" date="2020-08" db="EMBL/GenBank/DDBJ databases">
        <title>Genomic Encyclopedia of Type Strains, Phase IV (KMG-IV): sequencing the most valuable type-strain genomes for metagenomic binning, comparative biology and taxonomic classification.</title>
        <authorList>
            <person name="Goeker M."/>
        </authorList>
    </citation>
    <scope>NUCLEOTIDE SEQUENCE [LARGE SCALE GENOMIC DNA]</scope>
    <source>
        <strain evidence="2 3">DSM 22975</strain>
    </source>
</reference>
<dbReference type="RefSeq" id="WP_188025933.1">
    <property type="nucleotide sequence ID" value="NZ_JACHGR010000003.1"/>
</dbReference>